<reference evidence="2" key="1">
    <citation type="submission" date="2020-10" db="EMBL/GenBank/DDBJ databases">
        <title>Unveiling of a novel bifunctional photoreceptor, Dualchrome1, isolated from a cosmopolitan green alga.</title>
        <authorList>
            <person name="Suzuki S."/>
            <person name="Kawachi M."/>
        </authorList>
    </citation>
    <scope>NUCLEOTIDE SEQUENCE</scope>
    <source>
        <strain evidence="2">NIES 2893</strain>
    </source>
</reference>
<evidence type="ECO:0000256" key="1">
    <source>
        <dbReference type="SAM" id="MobiDB-lite"/>
    </source>
</evidence>
<sequence length="406" mass="42417">MASCADANDAGARLDAAWLEEAAVAAVPSDTSRLARAIARTDAAVSVAAASRPVDAHALSTSAAAPHEDVPSWPSPTARCAPRRRHEDGQEVKPIDDMAAEWSQLPAEAARRLAEAAAKNARWLKARTTDVVPTTPPHPAHDEGHYVRTADDISELACVGRRAVFSHTQSPLTTHDVEGEESGIIALACFDASTLRCLDTTARLVASTVEAAAEALARRVSDAGAPEAVPHMCKAEESLEAAERRACESGVDDALRALIASRVKPITPPPRAPAPAPAPKSQEQPFSVSASRLLALVADKAAEAAAGGGSILRLERSNFLTPLAGPASPRRRSIADDLRRRRANSQPLMGGKAVLAGAAVVSGRRADFKLPVIAGVPSPRKSPSRPAASAPPRDKSTRRAVSLPPL</sequence>
<proteinExistence type="predicted"/>
<accession>A0A830H521</accession>
<gene>
    <name evidence="2" type="ORF">PPROV_000047500</name>
</gene>
<feature type="compositionally biased region" description="Low complexity" evidence="1">
    <location>
        <begin position="377"/>
        <end position="391"/>
    </location>
</feature>
<dbReference type="AlphaFoldDB" id="A0A830H521"/>
<comment type="caution">
    <text evidence="2">The sequence shown here is derived from an EMBL/GenBank/DDBJ whole genome shotgun (WGS) entry which is preliminary data.</text>
</comment>
<name>A0A830H521_9CHLO</name>
<feature type="region of interest" description="Disordered" evidence="1">
    <location>
        <begin position="371"/>
        <end position="406"/>
    </location>
</feature>
<dbReference type="Proteomes" id="UP000660262">
    <property type="component" value="Unassembled WGS sequence"/>
</dbReference>
<evidence type="ECO:0000313" key="2">
    <source>
        <dbReference type="EMBL" id="GHP01718.1"/>
    </source>
</evidence>
<protein>
    <submittedName>
        <fullName evidence="2">Uncharacterized protein</fullName>
    </submittedName>
</protein>
<evidence type="ECO:0000313" key="3">
    <source>
        <dbReference type="Proteomes" id="UP000660262"/>
    </source>
</evidence>
<feature type="region of interest" description="Disordered" evidence="1">
    <location>
        <begin position="58"/>
        <end position="93"/>
    </location>
</feature>
<feature type="region of interest" description="Disordered" evidence="1">
    <location>
        <begin position="262"/>
        <end position="285"/>
    </location>
</feature>
<dbReference type="EMBL" id="BNJQ01000001">
    <property type="protein sequence ID" value="GHP01718.1"/>
    <property type="molecule type" value="Genomic_DNA"/>
</dbReference>
<keyword evidence="3" id="KW-1185">Reference proteome</keyword>
<organism evidence="2 3">
    <name type="scientific">Pycnococcus provasolii</name>
    <dbReference type="NCBI Taxonomy" id="41880"/>
    <lineage>
        <taxon>Eukaryota</taxon>
        <taxon>Viridiplantae</taxon>
        <taxon>Chlorophyta</taxon>
        <taxon>Pseudoscourfieldiophyceae</taxon>
        <taxon>Pseudoscourfieldiales</taxon>
        <taxon>Pycnococcaceae</taxon>
        <taxon>Pycnococcus</taxon>
    </lineage>
</organism>
<feature type="compositionally biased region" description="Pro residues" evidence="1">
    <location>
        <begin position="266"/>
        <end position="278"/>
    </location>
</feature>